<dbReference type="AlphaFoldDB" id="A0A3M8QRZ7"/>
<reference evidence="1" key="1">
    <citation type="submission" date="2018-10" db="EMBL/GenBank/DDBJ databases">
        <title>Acidithiobacillus sulfuriphilus sp. nov.: an extremely acidophilic sulfur-oxidizing chemolithotroph isolated from a neutral pH environment.</title>
        <authorList>
            <person name="Falagan C."/>
            <person name="Moya-Beltran A."/>
            <person name="Quatrini R."/>
            <person name="Johnson D.B."/>
        </authorList>
    </citation>
    <scope>NUCLEOTIDE SEQUENCE [LARGE SCALE GENOMIC DNA]</scope>
    <source>
        <strain evidence="1">CJ-2</strain>
    </source>
</reference>
<proteinExistence type="predicted"/>
<dbReference type="InterPro" id="IPR015946">
    <property type="entry name" value="KH_dom-like_a/b"/>
</dbReference>
<dbReference type="OrthoDB" id="9781312at2"/>
<dbReference type="InterPro" id="IPR036102">
    <property type="entry name" value="OsmC/Ohrsf"/>
</dbReference>
<organism evidence="1">
    <name type="scientific">Acidithiobacillus sulfuriphilus</name>
    <dbReference type="NCBI Taxonomy" id="1867749"/>
    <lineage>
        <taxon>Bacteria</taxon>
        <taxon>Pseudomonadati</taxon>
        <taxon>Pseudomonadota</taxon>
        <taxon>Acidithiobacillia</taxon>
        <taxon>Acidithiobacillales</taxon>
        <taxon>Acidithiobacillaceae</taxon>
        <taxon>Acidithiobacillus</taxon>
    </lineage>
</organism>
<dbReference type="RefSeq" id="WP_123106148.1">
    <property type="nucleotide sequence ID" value="NZ_CP127527.1"/>
</dbReference>
<sequence>MQQQTYHVRVERIDPLHVNASVRDFEIRLGAKRADPTAGFNPVETLLSSMGACLLTAIAFVAEASHIPLAGARIELEATRQDRPPILTQIHYMLYLKSDASPEQLDRLVDLAKRNSTVFQTVSLAVSVEGGWTAEP</sequence>
<dbReference type="Gene3D" id="3.30.300.20">
    <property type="match status" value="1"/>
</dbReference>
<dbReference type="InterPro" id="IPR003718">
    <property type="entry name" value="OsmC/Ohr_fam"/>
</dbReference>
<comment type="caution">
    <text evidence="1">The sequence shown here is derived from an EMBL/GenBank/DDBJ whole genome shotgun (WGS) entry which is preliminary data.</text>
</comment>
<dbReference type="PANTHER" id="PTHR35368">
    <property type="entry name" value="HYDROPEROXIDE REDUCTASE"/>
    <property type="match status" value="1"/>
</dbReference>
<dbReference type="InterPro" id="IPR052924">
    <property type="entry name" value="OsmC/Ohr_hydroprdx_reductase"/>
</dbReference>
<name>A0A3M8QRZ7_9PROT</name>
<protein>
    <submittedName>
        <fullName evidence="1">OsmC family peroxiredoxin</fullName>
    </submittedName>
</protein>
<gene>
    <name evidence="1" type="ORF">EC580_14080</name>
</gene>
<dbReference type="EMBL" id="RIZI01000195">
    <property type="protein sequence ID" value="RNF57754.1"/>
    <property type="molecule type" value="Genomic_DNA"/>
</dbReference>
<dbReference type="PANTHER" id="PTHR35368:SF1">
    <property type="entry name" value="HYDROPEROXIDE REDUCTASE"/>
    <property type="match status" value="1"/>
</dbReference>
<dbReference type="Pfam" id="PF02566">
    <property type="entry name" value="OsmC"/>
    <property type="match status" value="1"/>
</dbReference>
<accession>A0A3M8QRZ7</accession>
<dbReference type="SUPFAM" id="SSF82784">
    <property type="entry name" value="OsmC-like"/>
    <property type="match status" value="1"/>
</dbReference>
<evidence type="ECO:0000313" key="1">
    <source>
        <dbReference type="EMBL" id="RNF57754.1"/>
    </source>
</evidence>